<dbReference type="GO" id="GO:0046872">
    <property type="term" value="F:metal ion binding"/>
    <property type="evidence" value="ECO:0007669"/>
    <property type="project" value="UniProtKB-KW"/>
</dbReference>
<keyword evidence="6 8" id="KW-0472">Membrane</keyword>
<protein>
    <submittedName>
        <fullName evidence="9">UDP-N-acetylmuramyl pentapeptide phosphotransferase</fullName>
    </submittedName>
</protein>
<name>I3VID8_9BACT</name>
<sequence>MNTFFAIFLFATIASLVITPIIRRLCERFQLLDVPTDGRRLHRKAIPRLGGLALFISFAFALSALPFVDNLLTKNLSSRPAEFVALFIPATLVLLLGIYDDLRGTNAAVKFICLGLIASLFYGLGGRIDALSIPFVGSVHLPVILSYVITVLWLVGITNAFNLIDGMDGLASGAALFSSLVLLAVSFSQGQTISIVVTLALCGALAGFLRYNFNPASIFLGDSGALFVGFLLAAISVLGTQKAATAVAVVVPIMAFGFPVVDTAITMARRAVSNKPLFEGDNEHIHHMLLARGWSQRRAVFVLYGVCATFGLIAVVFPASGAKLTGFLMFVISVAVIIAVGHLRYHEVDEIRAGVRRNLGDRRLKTANNVRVRRASRAMSKATDLHDVFETLKQLLEFGEFTFASVQVGQPGHAETNERSLNASMHLHPAQQLELRNGQIYWSWAQGDLDSDEQIERTAWSLRLPLIQNGVDWGCISLYRAFDKKALLVDTNYLSDLFRREMTEATARIIKLHDVAPPPIELPMKAAAKEMSG</sequence>
<evidence type="ECO:0000313" key="9">
    <source>
        <dbReference type="EMBL" id="AFK79144.1"/>
    </source>
</evidence>
<dbReference type="InterPro" id="IPR000715">
    <property type="entry name" value="Glycosyl_transferase_4"/>
</dbReference>
<evidence type="ECO:0000256" key="3">
    <source>
        <dbReference type="ARBA" id="ARBA00022679"/>
    </source>
</evidence>
<dbReference type="CDD" id="cd06853">
    <property type="entry name" value="GT_WecA_like"/>
    <property type="match status" value="1"/>
</dbReference>
<dbReference type="GO" id="GO:0016780">
    <property type="term" value="F:phosphotransferase activity, for other substituted phosphate groups"/>
    <property type="evidence" value="ECO:0007669"/>
    <property type="project" value="InterPro"/>
</dbReference>
<accession>I3VID8</accession>
<feature type="transmembrane region" description="Helical" evidence="8">
    <location>
        <begin position="46"/>
        <end position="68"/>
    </location>
</feature>
<dbReference type="PANTHER" id="PTHR22926">
    <property type="entry name" value="PHOSPHO-N-ACETYLMURAMOYL-PENTAPEPTIDE-TRANSFERASE"/>
    <property type="match status" value="1"/>
</dbReference>
<reference evidence="9" key="1">
    <citation type="submission" date="2012-04" db="EMBL/GenBank/DDBJ databases">
        <title>Characterization of mineral phosphate solubilization trait from soil metagenome.</title>
        <authorList>
            <person name="Chhabra S."/>
            <person name="Brazil D."/>
            <person name="Morrissey J."/>
            <person name="Burke J."/>
            <person name="O'Gara F."/>
            <person name="Dowling D."/>
        </authorList>
    </citation>
    <scope>NUCLEOTIDE SEQUENCE</scope>
</reference>
<feature type="transmembrane region" description="Helical" evidence="8">
    <location>
        <begin position="324"/>
        <end position="343"/>
    </location>
</feature>
<dbReference type="AlphaFoldDB" id="I3VID8"/>
<feature type="transmembrane region" description="Helical" evidence="8">
    <location>
        <begin position="6"/>
        <end position="26"/>
    </location>
</feature>
<keyword evidence="5 8" id="KW-1133">Transmembrane helix</keyword>
<dbReference type="Pfam" id="PF00953">
    <property type="entry name" value="Glycos_transf_4"/>
    <property type="match status" value="1"/>
</dbReference>
<dbReference type="GO" id="GO:0005886">
    <property type="term" value="C:plasma membrane"/>
    <property type="evidence" value="ECO:0007669"/>
    <property type="project" value="UniProtKB-SubCell"/>
</dbReference>
<dbReference type="EMBL" id="JQ970523">
    <property type="protein sequence ID" value="AFK79144.1"/>
    <property type="molecule type" value="Genomic_DNA"/>
</dbReference>
<keyword evidence="2" id="KW-1003">Cell membrane</keyword>
<evidence type="ECO:0000256" key="4">
    <source>
        <dbReference type="ARBA" id="ARBA00022692"/>
    </source>
</evidence>
<dbReference type="PANTHER" id="PTHR22926:SF3">
    <property type="entry name" value="UNDECAPRENYL-PHOSPHATE ALPHA-N-ACETYLGLUCOSAMINYL 1-PHOSPHATE TRANSFERASE"/>
    <property type="match status" value="1"/>
</dbReference>
<organism evidence="9">
    <name type="scientific">uncultured bacterium F39-01</name>
    <dbReference type="NCBI Taxonomy" id="1191434"/>
    <lineage>
        <taxon>Bacteria</taxon>
        <taxon>environmental samples</taxon>
    </lineage>
</organism>
<feature type="binding site" evidence="7">
    <location>
        <position position="222"/>
    </location>
    <ligand>
        <name>Mg(2+)</name>
        <dbReference type="ChEBI" id="CHEBI:18420"/>
    </ligand>
</feature>
<evidence type="ECO:0000256" key="1">
    <source>
        <dbReference type="ARBA" id="ARBA00004651"/>
    </source>
</evidence>
<keyword evidence="7" id="KW-0479">Metal-binding</keyword>
<feature type="binding site" evidence="7">
    <location>
        <position position="162"/>
    </location>
    <ligand>
        <name>Mg(2+)</name>
        <dbReference type="ChEBI" id="CHEBI:18420"/>
    </ligand>
</feature>
<dbReference type="GO" id="GO:0044038">
    <property type="term" value="P:cell wall macromolecule biosynthetic process"/>
    <property type="evidence" value="ECO:0007669"/>
    <property type="project" value="TreeGrafter"/>
</dbReference>
<dbReference type="GO" id="GO:0071555">
    <property type="term" value="P:cell wall organization"/>
    <property type="evidence" value="ECO:0007669"/>
    <property type="project" value="TreeGrafter"/>
</dbReference>
<feature type="transmembrane region" description="Helical" evidence="8">
    <location>
        <begin position="193"/>
        <end position="211"/>
    </location>
</feature>
<dbReference type="GO" id="GO:0009103">
    <property type="term" value="P:lipopolysaccharide biosynthetic process"/>
    <property type="evidence" value="ECO:0007669"/>
    <property type="project" value="TreeGrafter"/>
</dbReference>
<keyword evidence="4 8" id="KW-0812">Transmembrane</keyword>
<feature type="transmembrane region" description="Helical" evidence="8">
    <location>
        <begin position="218"/>
        <end position="238"/>
    </location>
</feature>
<feature type="transmembrane region" description="Helical" evidence="8">
    <location>
        <begin position="80"/>
        <end position="100"/>
    </location>
</feature>
<evidence type="ECO:0000256" key="8">
    <source>
        <dbReference type="SAM" id="Phobius"/>
    </source>
</evidence>
<feature type="transmembrane region" description="Helical" evidence="8">
    <location>
        <begin position="131"/>
        <end position="157"/>
    </location>
</feature>
<keyword evidence="7" id="KW-0460">Magnesium</keyword>
<comment type="subcellular location">
    <subcellularLocation>
        <location evidence="1">Cell membrane</location>
        <topology evidence="1">Multi-pass membrane protein</topology>
    </subcellularLocation>
</comment>
<feature type="transmembrane region" description="Helical" evidence="8">
    <location>
        <begin position="244"/>
        <end position="265"/>
    </location>
</feature>
<evidence type="ECO:0000256" key="5">
    <source>
        <dbReference type="ARBA" id="ARBA00022989"/>
    </source>
</evidence>
<feature type="transmembrane region" description="Helical" evidence="8">
    <location>
        <begin position="299"/>
        <end position="318"/>
    </location>
</feature>
<evidence type="ECO:0000256" key="7">
    <source>
        <dbReference type="PIRSR" id="PIRSR600715-1"/>
    </source>
</evidence>
<dbReference type="PROSITE" id="PS01348">
    <property type="entry name" value="MRAY_2"/>
    <property type="match status" value="1"/>
</dbReference>
<evidence type="ECO:0000256" key="6">
    <source>
        <dbReference type="ARBA" id="ARBA00023136"/>
    </source>
</evidence>
<feature type="transmembrane region" description="Helical" evidence="8">
    <location>
        <begin position="169"/>
        <end position="187"/>
    </location>
</feature>
<dbReference type="InterPro" id="IPR018480">
    <property type="entry name" value="PNAcMuramoyl-5peptid_Trfase_CS"/>
</dbReference>
<feature type="transmembrane region" description="Helical" evidence="8">
    <location>
        <begin position="107"/>
        <end position="125"/>
    </location>
</feature>
<proteinExistence type="predicted"/>
<evidence type="ECO:0000256" key="2">
    <source>
        <dbReference type="ARBA" id="ARBA00022475"/>
    </source>
</evidence>
<comment type="cofactor">
    <cofactor evidence="7">
        <name>Mg(2+)</name>
        <dbReference type="ChEBI" id="CHEBI:18420"/>
    </cofactor>
</comment>
<keyword evidence="3 9" id="KW-0808">Transferase</keyword>